<dbReference type="Proteomes" id="UP000076661">
    <property type="component" value="Unassembled WGS sequence"/>
</dbReference>
<comment type="similarity">
    <text evidence="3 9">Belongs to the ammonia transporter channel (TC 1.A.11.2) family.</text>
</comment>
<dbReference type="EMBL" id="AUXX01000045">
    <property type="protein sequence ID" value="KZN61738.1"/>
    <property type="molecule type" value="Genomic_DNA"/>
</dbReference>
<feature type="transmembrane region" description="Helical" evidence="9">
    <location>
        <begin position="20"/>
        <end position="41"/>
    </location>
</feature>
<feature type="transmembrane region" description="Helical" evidence="9">
    <location>
        <begin position="131"/>
        <end position="153"/>
    </location>
</feature>
<feature type="transmembrane region" description="Helical" evidence="9">
    <location>
        <begin position="302"/>
        <end position="319"/>
    </location>
</feature>
<evidence type="ECO:0000256" key="4">
    <source>
        <dbReference type="ARBA" id="ARBA00022448"/>
    </source>
</evidence>
<keyword evidence="6 9" id="KW-1133">Transmembrane helix</keyword>
<dbReference type="InterPro" id="IPR024041">
    <property type="entry name" value="NH4_transpt_AmtB-like_dom"/>
</dbReference>
<dbReference type="GO" id="GO:0005886">
    <property type="term" value="C:plasma membrane"/>
    <property type="evidence" value="ECO:0007669"/>
    <property type="project" value="UniProtKB-SubCell"/>
</dbReference>
<evidence type="ECO:0000313" key="12">
    <source>
        <dbReference type="Proteomes" id="UP000076661"/>
    </source>
</evidence>
<keyword evidence="8 9" id="KW-0924">Ammonia transport</keyword>
<evidence type="ECO:0000259" key="10">
    <source>
        <dbReference type="PROSITE" id="PS50887"/>
    </source>
</evidence>
<evidence type="ECO:0000256" key="8">
    <source>
        <dbReference type="ARBA" id="ARBA00023177"/>
    </source>
</evidence>
<accession>A0A162AM45</accession>
<feature type="transmembrane region" description="Helical" evidence="9">
    <location>
        <begin position="173"/>
        <end position="194"/>
    </location>
</feature>
<feature type="transmembrane region" description="Helical" evidence="9">
    <location>
        <begin position="244"/>
        <end position="265"/>
    </location>
</feature>
<feature type="transmembrane region" description="Helical" evidence="9">
    <location>
        <begin position="331"/>
        <end position="351"/>
    </location>
</feature>
<evidence type="ECO:0000256" key="5">
    <source>
        <dbReference type="ARBA" id="ARBA00022692"/>
    </source>
</evidence>
<feature type="transmembrane region" description="Helical" evidence="9">
    <location>
        <begin position="363"/>
        <end position="388"/>
    </location>
</feature>
<comment type="caution">
    <text evidence="11">The sequence shown here is derived from an EMBL/GenBank/DDBJ whole genome shotgun (WGS) entry which is preliminary data.</text>
</comment>
<feature type="transmembrane region" description="Helical" evidence="9">
    <location>
        <begin position="62"/>
        <end position="81"/>
    </location>
</feature>
<dbReference type="Pfam" id="PF00990">
    <property type="entry name" value="GGDEF"/>
    <property type="match status" value="1"/>
</dbReference>
<organism evidence="11 12">
    <name type="scientific">Pseudoalteromonas luteoviolacea S4060-1</name>
    <dbReference type="NCBI Taxonomy" id="1365257"/>
    <lineage>
        <taxon>Bacteria</taxon>
        <taxon>Pseudomonadati</taxon>
        <taxon>Pseudomonadota</taxon>
        <taxon>Gammaproteobacteria</taxon>
        <taxon>Alteromonadales</taxon>
        <taxon>Pseudoalteromonadaceae</taxon>
        <taxon>Pseudoalteromonas</taxon>
    </lineage>
</organism>
<evidence type="ECO:0000256" key="9">
    <source>
        <dbReference type="RuleBase" id="RU362002"/>
    </source>
</evidence>
<dbReference type="PANTHER" id="PTHR11730:SF6">
    <property type="entry name" value="AMMONIUM TRANSPORTER"/>
    <property type="match status" value="1"/>
</dbReference>
<dbReference type="Gene3D" id="3.30.70.270">
    <property type="match status" value="1"/>
</dbReference>
<feature type="transmembrane region" description="Helical" evidence="9">
    <location>
        <begin position="277"/>
        <end position="296"/>
    </location>
</feature>
<dbReference type="GO" id="GO:0003824">
    <property type="term" value="F:catalytic activity"/>
    <property type="evidence" value="ECO:0007669"/>
    <property type="project" value="UniProtKB-ARBA"/>
</dbReference>
<keyword evidence="7 9" id="KW-0472">Membrane</keyword>
<dbReference type="Gene3D" id="1.10.3430.10">
    <property type="entry name" value="Ammonium transporter AmtB like domains"/>
    <property type="match status" value="1"/>
</dbReference>
<comment type="subcellular location">
    <subcellularLocation>
        <location evidence="9">Cell membrane</location>
        <topology evidence="9">Multi-pass membrane protein</topology>
    </subcellularLocation>
    <subcellularLocation>
        <location evidence="2">Membrane</location>
        <topology evidence="2">Multi-pass membrane protein</topology>
    </subcellularLocation>
</comment>
<dbReference type="NCBIfam" id="TIGR00836">
    <property type="entry name" value="amt"/>
    <property type="match status" value="1"/>
</dbReference>
<sequence length="640" mass="70149">MRLTGKGFLQNIEIDPQTISITWTLLCTALVLLMQPGFTCLESGLVRNKNNINVALKNVADFCISGVCFWLIGYGLMYGSSANGFFGTSQFALDSFDNPSVLAYFLFQMMFCGTAATILSGAVAERMRFSGYIICSFLTATLLFPVVGHWIWHGKHFDQFPQGWLLELGFIDYAGATVVHSVGGWIALIALIMVGPRLGRFTREGEPKEMYCQNLPLSALGTFLLFIGWFGFNGGSVSSPSTELARVFSNTALSACAGGVSALLLSWNLHSMQGIRYVLNGLLAGLVAISACADLVNLPSAIVIGAISGCISVLLADLIERFNIDDVVSAVPVHLGGGIWGTVAVALFVPLEKLKLESHTDQLMVQLTGVFACALWVCAIGFGFLWLVNQVHPLRVSAQTETIGLNFGEHGMKDELIDLMEQFDKIAKNESALQHLNVEHGSSNASLCMTYNYLLDHTSRHFKAREDELLRLASLDPLTGIANRRVYEQVLSETFELAQKQKASFCLLIIDVDNFKQYNDHYGHQLGDYCLQNVCQALSSKLKVKNGLLARIGGEEFAIILPNTHEINAKEIAQEICAAVRALEIPHCKGKDEFVTVSIGGSSWEPHYEVNPQLLFDEADMALFRAKAAGRNQVRFNGED</sequence>
<feature type="transmembrane region" description="Helical" evidence="9">
    <location>
        <begin position="215"/>
        <end position="232"/>
    </location>
</feature>
<evidence type="ECO:0000256" key="2">
    <source>
        <dbReference type="ARBA" id="ARBA00004141"/>
    </source>
</evidence>
<evidence type="ECO:0000256" key="7">
    <source>
        <dbReference type="ARBA" id="ARBA00023136"/>
    </source>
</evidence>
<dbReference type="GO" id="GO:0008519">
    <property type="term" value="F:ammonium channel activity"/>
    <property type="evidence" value="ECO:0007669"/>
    <property type="project" value="InterPro"/>
</dbReference>
<reference evidence="11 12" key="1">
    <citation type="submission" date="2013-07" db="EMBL/GenBank/DDBJ databases">
        <title>Comparative Genomic and Metabolomic Analysis of Twelve Strains of Pseudoalteromonas luteoviolacea.</title>
        <authorList>
            <person name="Vynne N.G."/>
            <person name="Mansson M."/>
            <person name="Gram L."/>
        </authorList>
    </citation>
    <scope>NUCLEOTIDE SEQUENCE [LARGE SCALE GENOMIC DNA]</scope>
    <source>
        <strain evidence="11 12">S4060-1</strain>
    </source>
</reference>
<dbReference type="Pfam" id="PF00909">
    <property type="entry name" value="Ammonium_transp"/>
    <property type="match status" value="1"/>
</dbReference>
<gene>
    <name evidence="11" type="ORF">N478_06635</name>
</gene>
<dbReference type="InterPro" id="IPR029787">
    <property type="entry name" value="Nucleotide_cyclase"/>
</dbReference>
<evidence type="ECO:0000256" key="3">
    <source>
        <dbReference type="ARBA" id="ARBA00005887"/>
    </source>
</evidence>
<dbReference type="InterPro" id="IPR043128">
    <property type="entry name" value="Rev_trsase/Diguanyl_cyclase"/>
</dbReference>
<feature type="transmembrane region" description="Helical" evidence="9">
    <location>
        <begin position="101"/>
        <end position="124"/>
    </location>
</feature>
<name>A0A162AM45_9GAMM</name>
<dbReference type="PATRIC" id="fig|1365257.3.peg.4644"/>
<dbReference type="FunFam" id="3.30.70.270:FF:000001">
    <property type="entry name" value="Diguanylate cyclase domain protein"/>
    <property type="match status" value="1"/>
</dbReference>
<evidence type="ECO:0000313" key="11">
    <source>
        <dbReference type="EMBL" id="KZN61738.1"/>
    </source>
</evidence>
<evidence type="ECO:0000256" key="6">
    <source>
        <dbReference type="ARBA" id="ARBA00022989"/>
    </source>
</evidence>
<dbReference type="AlphaFoldDB" id="A0A162AM45"/>
<dbReference type="PANTHER" id="PTHR11730">
    <property type="entry name" value="AMMONIUM TRANSPORTER"/>
    <property type="match status" value="1"/>
</dbReference>
<keyword evidence="5 9" id="KW-0812">Transmembrane</keyword>
<protein>
    <recommendedName>
        <fullName evidence="9">Ammonium transporter</fullName>
    </recommendedName>
</protein>
<comment type="cofactor">
    <cofactor evidence="1">
        <name>Mg(2+)</name>
        <dbReference type="ChEBI" id="CHEBI:18420"/>
    </cofactor>
</comment>
<dbReference type="InterPro" id="IPR000160">
    <property type="entry name" value="GGDEF_dom"/>
</dbReference>
<evidence type="ECO:0000256" key="1">
    <source>
        <dbReference type="ARBA" id="ARBA00001946"/>
    </source>
</evidence>
<feature type="domain" description="GGDEF" evidence="10">
    <location>
        <begin position="503"/>
        <end position="639"/>
    </location>
</feature>
<dbReference type="PROSITE" id="PS50887">
    <property type="entry name" value="GGDEF"/>
    <property type="match status" value="1"/>
</dbReference>
<dbReference type="InterPro" id="IPR029020">
    <property type="entry name" value="Ammonium/urea_transptr"/>
</dbReference>
<dbReference type="SMART" id="SM00267">
    <property type="entry name" value="GGDEF"/>
    <property type="match status" value="1"/>
</dbReference>
<dbReference type="GO" id="GO:0097272">
    <property type="term" value="P:ammonium homeostasis"/>
    <property type="evidence" value="ECO:0007669"/>
    <property type="project" value="TreeGrafter"/>
</dbReference>
<dbReference type="NCBIfam" id="TIGR00254">
    <property type="entry name" value="GGDEF"/>
    <property type="match status" value="1"/>
</dbReference>
<dbReference type="InterPro" id="IPR001905">
    <property type="entry name" value="Ammonium_transpt"/>
</dbReference>
<dbReference type="SUPFAM" id="SSF55073">
    <property type="entry name" value="Nucleotide cyclase"/>
    <property type="match status" value="1"/>
</dbReference>
<proteinExistence type="inferred from homology"/>
<keyword evidence="4 9" id="KW-0813">Transport</keyword>
<dbReference type="CDD" id="cd01949">
    <property type="entry name" value="GGDEF"/>
    <property type="match status" value="1"/>
</dbReference>
<dbReference type="SUPFAM" id="SSF111352">
    <property type="entry name" value="Ammonium transporter"/>
    <property type="match status" value="1"/>
</dbReference>